<dbReference type="Gene3D" id="2.40.50.100">
    <property type="match status" value="1"/>
</dbReference>
<dbReference type="InterPro" id="IPR050709">
    <property type="entry name" value="Biotin_Carboxyl_Carrier/Decarb"/>
</dbReference>
<proteinExistence type="predicted"/>
<protein>
    <recommendedName>
        <fullName evidence="2">Lipoyl-binding domain-containing protein</fullName>
    </recommendedName>
</protein>
<organism evidence="3">
    <name type="scientific">bioreactor metagenome</name>
    <dbReference type="NCBI Taxonomy" id="1076179"/>
    <lineage>
        <taxon>unclassified sequences</taxon>
        <taxon>metagenomes</taxon>
        <taxon>ecological metagenomes</taxon>
    </lineage>
</organism>
<dbReference type="EMBL" id="VSSQ01004511">
    <property type="protein sequence ID" value="MPM25497.1"/>
    <property type="molecule type" value="Genomic_DNA"/>
</dbReference>
<dbReference type="PANTHER" id="PTHR45266">
    <property type="entry name" value="OXALOACETATE DECARBOXYLASE ALPHA CHAIN"/>
    <property type="match status" value="1"/>
</dbReference>
<comment type="caution">
    <text evidence="3">The sequence shown here is derived from an EMBL/GenBank/DDBJ whole genome shotgun (WGS) entry which is preliminary data.</text>
</comment>
<evidence type="ECO:0000259" key="2">
    <source>
        <dbReference type="PROSITE" id="PS50968"/>
    </source>
</evidence>
<feature type="domain" description="Lipoyl-binding" evidence="2">
    <location>
        <begin position="41"/>
        <end position="118"/>
    </location>
</feature>
<dbReference type="InterPro" id="IPR000089">
    <property type="entry name" value="Biotin_lipoyl"/>
</dbReference>
<name>A0A644YBE0_9ZZZZ</name>
<dbReference type="SUPFAM" id="SSF51230">
    <property type="entry name" value="Single hybrid motif"/>
    <property type="match status" value="1"/>
</dbReference>
<dbReference type="AlphaFoldDB" id="A0A644YBE0"/>
<evidence type="ECO:0000256" key="1">
    <source>
        <dbReference type="ARBA" id="ARBA00023267"/>
    </source>
</evidence>
<evidence type="ECO:0000313" key="3">
    <source>
        <dbReference type="EMBL" id="MPM25497.1"/>
    </source>
</evidence>
<dbReference type="InterPro" id="IPR011053">
    <property type="entry name" value="Single_hybrid_motif"/>
</dbReference>
<dbReference type="InterPro" id="IPR001882">
    <property type="entry name" value="Biotin_BS"/>
</dbReference>
<keyword evidence="1" id="KW-0092">Biotin</keyword>
<dbReference type="Pfam" id="PF00364">
    <property type="entry name" value="Biotin_lipoyl"/>
    <property type="match status" value="1"/>
</dbReference>
<dbReference type="FunFam" id="2.40.50.100:FF:000003">
    <property type="entry name" value="Acetyl-CoA carboxylase biotin carboxyl carrier protein"/>
    <property type="match status" value="1"/>
</dbReference>
<dbReference type="PROSITE" id="PS00188">
    <property type="entry name" value="BIOTIN"/>
    <property type="match status" value="1"/>
</dbReference>
<accession>A0A644YBE0</accession>
<gene>
    <name evidence="3" type="ORF">SDC9_71992</name>
</gene>
<sequence length="118" mass="12176">MKKFIITYKGQKYELDVEEVASNDAVPKAGAAAPAPAPKVSPTVVSAGAKTIKAPMPGKILEIPVKPGDSVKRGDVVLILEAMKMKNEIVAPHDGGISEVRVSAGATVSTGDVLIVLS</sequence>
<reference evidence="3" key="1">
    <citation type="submission" date="2019-08" db="EMBL/GenBank/DDBJ databases">
        <authorList>
            <person name="Kucharzyk K."/>
            <person name="Murdoch R.W."/>
            <person name="Higgins S."/>
            <person name="Loffler F."/>
        </authorList>
    </citation>
    <scope>NUCLEOTIDE SEQUENCE</scope>
</reference>
<dbReference type="PROSITE" id="PS50968">
    <property type="entry name" value="BIOTINYL_LIPOYL"/>
    <property type="match status" value="1"/>
</dbReference>
<dbReference type="PANTHER" id="PTHR45266:SF3">
    <property type="entry name" value="OXALOACETATE DECARBOXYLASE ALPHA CHAIN"/>
    <property type="match status" value="1"/>
</dbReference>
<dbReference type="CDD" id="cd06850">
    <property type="entry name" value="biotinyl_domain"/>
    <property type="match status" value="1"/>
</dbReference>